<comment type="caution">
    <text evidence="7">The sequence shown here is derived from an EMBL/GenBank/DDBJ whole genome shotgun (WGS) entry which is preliminary data.</text>
</comment>
<dbReference type="Proteomes" id="UP000602395">
    <property type="component" value="Unassembled WGS sequence"/>
</dbReference>
<dbReference type="InterPro" id="IPR004841">
    <property type="entry name" value="AA-permease/SLC12A_dom"/>
</dbReference>
<evidence type="ECO:0000313" key="7">
    <source>
        <dbReference type="EMBL" id="MBD1320183.1"/>
    </source>
</evidence>
<evidence type="ECO:0000259" key="6">
    <source>
        <dbReference type="Pfam" id="PF00324"/>
    </source>
</evidence>
<evidence type="ECO:0000256" key="3">
    <source>
        <dbReference type="ARBA" id="ARBA00022989"/>
    </source>
</evidence>
<feature type="transmembrane region" description="Helical" evidence="5">
    <location>
        <begin position="141"/>
        <end position="159"/>
    </location>
</feature>
<dbReference type="RefSeq" id="WP_190266913.1">
    <property type="nucleotide sequence ID" value="NZ_BAABAD010000004.1"/>
</dbReference>
<sequence>MLENPMVTSPVTGESGSRSLKGSIGVAGIVFLVIAAAAPLTAVAGSLPVMIAIGNGAGAPMAYIVAALVLLVFSVGYAAMSSSVTDTGAFYAYVTKGLGRPTGLGAAGLALLAYTTIQAAIYGLAASTLKDVVIRFGGPDLPWWLWAFVLMAIVAVLGYRSIDLGAKVLGVLLIAEIALIVALSVAVLAKGGAHGVDFVSFTPSAFFSGSPGIALMFAIGSFVGFEATAIYGEEARNPKRTVPIATYVAVITIGVLYAVASWAVVLAFGSDNVQAAAQGNTADLTFIAASQFLGSVTSDIMMVMLVTSLFAALLAFHNAIARYTFALSRNGFAPRRLTNVHPRHGSPHEGSALQTATAFVLVGAFAVAGADPVLQLFTWMAGVAIVAILVLMVLTSIAIIAYFRRSKVDNRLWHTKIAPVLGTLGLLGITALVIANFTTLIGGSQVLAVIFLIVIAATFVGCWAAGRALVSRRADAGATDLPLP</sequence>
<dbReference type="Pfam" id="PF00324">
    <property type="entry name" value="AA_permease"/>
    <property type="match status" value="1"/>
</dbReference>
<feature type="transmembrane region" description="Helical" evidence="5">
    <location>
        <begin position="171"/>
        <end position="193"/>
    </location>
</feature>
<feature type="transmembrane region" description="Helical" evidence="5">
    <location>
        <begin position="376"/>
        <end position="403"/>
    </location>
</feature>
<feature type="transmembrane region" description="Helical" evidence="5">
    <location>
        <begin position="101"/>
        <end position="121"/>
    </location>
</feature>
<proteinExistence type="predicted"/>
<feature type="transmembrane region" description="Helical" evidence="5">
    <location>
        <begin position="300"/>
        <end position="320"/>
    </location>
</feature>
<keyword evidence="4 5" id="KW-0472">Membrane</keyword>
<feature type="transmembrane region" description="Helical" evidence="5">
    <location>
        <begin position="446"/>
        <end position="466"/>
    </location>
</feature>
<feature type="domain" description="Amino acid permease/ SLC12A" evidence="6">
    <location>
        <begin position="29"/>
        <end position="472"/>
    </location>
</feature>
<keyword evidence="8" id="KW-1185">Reference proteome</keyword>
<evidence type="ECO:0000256" key="2">
    <source>
        <dbReference type="ARBA" id="ARBA00022692"/>
    </source>
</evidence>
<dbReference type="InterPro" id="IPR050367">
    <property type="entry name" value="APC_superfamily"/>
</dbReference>
<evidence type="ECO:0000256" key="1">
    <source>
        <dbReference type="ARBA" id="ARBA00004141"/>
    </source>
</evidence>
<feature type="transmembrane region" description="Helical" evidence="5">
    <location>
        <begin position="213"/>
        <end position="232"/>
    </location>
</feature>
<protein>
    <submittedName>
        <fullName evidence="7">APC family permease</fullName>
    </submittedName>
</protein>
<dbReference type="EMBL" id="JACWMS010000002">
    <property type="protein sequence ID" value="MBD1320183.1"/>
    <property type="molecule type" value="Genomic_DNA"/>
</dbReference>
<keyword evidence="3 5" id="KW-1133">Transmembrane helix</keyword>
<feature type="transmembrane region" description="Helical" evidence="5">
    <location>
        <begin position="415"/>
        <end position="434"/>
    </location>
</feature>
<feature type="transmembrane region" description="Helical" evidence="5">
    <location>
        <begin position="24"/>
        <end position="54"/>
    </location>
</feature>
<evidence type="ECO:0000313" key="8">
    <source>
        <dbReference type="Proteomes" id="UP000602395"/>
    </source>
</evidence>
<reference evidence="7 8" key="1">
    <citation type="submission" date="2020-09" db="EMBL/GenBank/DDBJ databases">
        <title>Novel species in genus Gordonia.</title>
        <authorList>
            <person name="Zhang G."/>
        </authorList>
    </citation>
    <scope>NUCLEOTIDE SEQUENCE [LARGE SCALE GENOMIC DNA]</scope>
    <source>
        <strain evidence="7 8">ON-33</strain>
    </source>
</reference>
<organism evidence="7 8">
    <name type="scientific">Gordonia hankookensis</name>
    <dbReference type="NCBI Taxonomy" id="589403"/>
    <lineage>
        <taxon>Bacteria</taxon>
        <taxon>Bacillati</taxon>
        <taxon>Actinomycetota</taxon>
        <taxon>Actinomycetes</taxon>
        <taxon>Mycobacteriales</taxon>
        <taxon>Gordoniaceae</taxon>
        <taxon>Gordonia</taxon>
    </lineage>
</organism>
<keyword evidence="2 5" id="KW-0812">Transmembrane</keyword>
<name>A0ABR7WBK1_9ACTN</name>
<feature type="transmembrane region" description="Helical" evidence="5">
    <location>
        <begin position="352"/>
        <end position="370"/>
    </location>
</feature>
<evidence type="ECO:0000256" key="5">
    <source>
        <dbReference type="SAM" id="Phobius"/>
    </source>
</evidence>
<gene>
    <name evidence="7" type="ORF">IDF66_11340</name>
</gene>
<accession>A0ABR7WBK1</accession>
<dbReference type="PIRSF" id="PIRSF006060">
    <property type="entry name" value="AA_transporter"/>
    <property type="match status" value="1"/>
</dbReference>
<evidence type="ECO:0000256" key="4">
    <source>
        <dbReference type="ARBA" id="ARBA00023136"/>
    </source>
</evidence>
<dbReference type="PANTHER" id="PTHR42770:SF16">
    <property type="entry name" value="AMINO ACID PERMEASE"/>
    <property type="match status" value="1"/>
</dbReference>
<feature type="transmembrane region" description="Helical" evidence="5">
    <location>
        <begin position="60"/>
        <end position="80"/>
    </location>
</feature>
<feature type="transmembrane region" description="Helical" evidence="5">
    <location>
        <begin position="244"/>
        <end position="268"/>
    </location>
</feature>
<dbReference type="Gene3D" id="1.20.1740.10">
    <property type="entry name" value="Amino acid/polyamine transporter I"/>
    <property type="match status" value="1"/>
</dbReference>
<dbReference type="PANTHER" id="PTHR42770">
    <property type="entry name" value="AMINO ACID TRANSPORTER-RELATED"/>
    <property type="match status" value="1"/>
</dbReference>
<comment type="subcellular location">
    <subcellularLocation>
        <location evidence="1">Membrane</location>
        <topology evidence="1">Multi-pass membrane protein</topology>
    </subcellularLocation>
</comment>